<dbReference type="Gene3D" id="3.30.565.10">
    <property type="entry name" value="Histidine kinase-like ATPase, C-terminal domain"/>
    <property type="match status" value="1"/>
</dbReference>
<keyword evidence="7" id="KW-0547">Nucleotide-binding</keyword>
<dbReference type="CDD" id="cd00088">
    <property type="entry name" value="HPT"/>
    <property type="match status" value="1"/>
</dbReference>
<proteinExistence type="predicted"/>
<dbReference type="SMART" id="SM00260">
    <property type="entry name" value="CheW"/>
    <property type="match status" value="1"/>
</dbReference>
<organism evidence="17 18">
    <name type="scientific">Pseudaquabacterium inlustre</name>
    <dbReference type="NCBI Taxonomy" id="2984192"/>
    <lineage>
        <taxon>Bacteria</taxon>
        <taxon>Pseudomonadati</taxon>
        <taxon>Pseudomonadota</taxon>
        <taxon>Betaproteobacteria</taxon>
        <taxon>Burkholderiales</taxon>
        <taxon>Sphaerotilaceae</taxon>
        <taxon>Pseudaquabacterium</taxon>
    </lineage>
</organism>
<evidence type="ECO:0000256" key="2">
    <source>
        <dbReference type="ARBA" id="ARBA00012438"/>
    </source>
</evidence>
<keyword evidence="8" id="KW-0418">Kinase</keyword>
<dbReference type="SUPFAM" id="SSF55874">
    <property type="entry name" value="ATPase domain of HSP90 chaperone/DNA topoisomerase II/histidine kinase"/>
    <property type="match status" value="1"/>
</dbReference>
<keyword evidence="10" id="KW-0902">Two-component regulatory system</keyword>
<evidence type="ECO:0000256" key="13">
    <source>
        <dbReference type="SAM" id="MobiDB-lite"/>
    </source>
</evidence>
<dbReference type="InterPro" id="IPR037006">
    <property type="entry name" value="CheA-like_homodim_sf"/>
</dbReference>
<comment type="catalytic activity">
    <reaction evidence="1">
        <text>ATP + protein L-histidine = ADP + protein N-phospho-L-histidine.</text>
        <dbReference type="EC" id="2.7.13.3"/>
    </reaction>
</comment>
<dbReference type="EC" id="2.7.13.3" evidence="2"/>
<dbReference type="InterPro" id="IPR051315">
    <property type="entry name" value="Bact_Chemotaxis_CheA"/>
</dbReference>
<sequence>MSADIDDDEIIAAARIGFLDEAQEMLAQFETALLVMEVNPNDAENLNAAFRAAHTIKGSAGLFGFDAVVAFTHEAETLLEALRSGELAVDERVTALLLQSRDQIERLLAEVRTGTQDPALADTSRTLGAELRALRETGAPTPEAPISAVERAVQNAPDGVFHLSLRFGADALRNGLDPLAFIRYLDTVGEVQAMHMLTELVPPLAQLDPETCHIGVEIRLHSQAGKGAIEDVFAFCLDDCELAILPPDATPADYAALLAQRAPSPDAHTDLLALWAGMGVQLPLRQDAAAPAEATASAPAGDEAAPPAALAQIERRAHPADAASADRRENEADRRGATKDRRSAGGGEEARFIRVRADKLDRLIDLIGELVIASSGAQLVAETEQSPRFTEAALRIHDLVQEARDGALGLRMVPIGETFSRFNRVVRDVCKQLGKEVELQITGGDTELDKSMVETIADPLMHLVRNSLDHGIETADERVAAGKPSQGHLALHAYHESGSIVIEVRDDGRGLNRARILAKAVERELVAPEAVLDDESICQLIFAPGFSTAAAVTNLSGRGVGMDVVKRNIEALRGQIRISSVEGAGTTMQIRLPLTLAIIDGFLTSVGGVSYVMPLELVAECIEVPAECRQLDGEGGEPRVAGHFDLRGEVLPFVDLSRFYRHTPAASGRRSLVVVHDGSSRVGLVVDRLHGEHQTVIKPLGQVFQNIRGLAGTTILGSGEVALILDVPALLNLATERPAHGMRRLPSRQAG</sequence>
<dbReference type="Proteomes" id="UP001365405">
    <property type="component" value="Unassembled WGS sequence"/>
</dbReference>
<name>A0ABU9CFI2_9BURK</name>
<dbReference type="RefSeq" id="WP_341410302.1">
    <property type="nucleotide sequence ID" value="NZ_JBBUTH010000004.1"/>
</dbReference>
<keyword evidence="18" id="KW-1185">Reference proteome</keyword>
<dbReference type="InterPro" id="IPR008207">
    <property type="entry name" value="Sig_transdc_His_kin_Hpt_dom"/>
</dbReference>
<dbReference type="SUPFAM" id="SSF47384">
    <property type="entry name" value="Homodimeric domain of signal transducing histidine kinase"/>
    <property type="match status" value="1"/>
</dbReference>
<dbReference type="SMART" id="SM00387">
    <property type="entry name" value="HATPase_c"/>
    <property type="match status" value="1"/>
</dbReference>
<dbReference type="InterPro" id="IPR002545">
    <property type="entry name" value="CheW-lke_dom"/>
</dbReference>
<dbReference type="EMBL" id="JBBUTH010000004">
    <property type="protein sequence ID" value="MEK8050633.1"/>
    <property type="molecule type" value="Genomic_DNA"/>
</dbReference>
<dbReference type="Pfam" id="PF02518">
    <property type="entry name" value="HATPase_c"/>
    <property type="match status" value="1"/>
</dbReference>
<reference evidence="17 18" key="1">
    <citation type="submission" date="2024-04" db="EMBL/GenBank/DDBJ databases">
        <title>Novel species of the genus Ideonella isolated from streams.</title>
        <authorList>
            <person name="Lu H."/>
        </authorList>
    </citation>
    <scope>NUCLEOTIDE SEQUENCE [LARGE SCALE GENOMIC DNA]</scope>
    <source>
        <strain evidence="17 18">DXS22W</strain>
    </source>
</reference>
<dbReference type="PANTHER" id="PTHR43395">
    <property type="entry name" value="SENSOR HISTIDINE KINASE CHEA"/>
    <property type="match status" value="1"/>
</dbReference>
<dbReference type="InterPro" id="IPR036097">
    <property type="entry name" value="HisK_dim/P_sf"/>
</dbReference>
<comment type="function">
    <text evidence="11">Involved in the transmission of sensory signals from the chemoreceptors to the flagellar motors. CheA is autophosphorylated; it can transfer its phosphate group to either CheB or CheY.</text>
</comment>
<dbReference type="Gene3D" id="2.30.30.40">
    <property type="entry name" value="SH3 Domains"/>
    <property type="match status" value="1"/>
</dbReference>
<keyword evidence="4" id="KW-0145">Chemotaxis</keyword>
<evidence type="ECO:0000259" key="16">
    <source>
        <dbReference type="PROSITE" id="PS50894"/>
    </source>
</evidence>
<protein>
    <recommendedName>
        <fullName evidence="3">Chemotaxis protein CheA</fullName>
        <ecNumber evidence="2">2.7.13.3</ecNumber>
    </recommendedName>
</protein>
<dbReference type="CDD" id="cd00731">
    <property type="entry name" value="CheA_reg"/>
    <property type="match status" value="1"/>
</dbReference>
<dbReference type="SUPFAM" id="SSF50341">
    <property type="entry name" value="CheW-like"/>
    <property type="match status" value="1"/>
</dbReference>
<evidence type="ECO:0000256" key="3">
    <source>
        <dbReference type="ARBA" id="ARBA00021495"/>
    </source>
</evidence>
<evidence type="ECO:0000256" key="8">
    <source>
        <dbReference type="ARBA" id="ARBA00022777"/>
    </source>
</evidence>
<dbReference type="PROSITE" id="PS50851">
    <property type="entry name" value="CHEW"/>
    <property type="match status" value="1"/>
</dbReference>
<feature type="region of interest" description="Disordered" evidence="13">
    <location>
        <begin position="315"/>
        <end position="348"/>
    </location>
</feature>
<evidence type="ECO:0000256" key="5">
    <source>
        <dbReference type="ARBA" id="ARBA00022553"/>
    </source>
</evidence>
<dbReference type="PANTHER" id="PTHR43395:SF10">
    <property type="entry name" value="CHEMOTAXIS PROTEIN CHEA"/>
    <property type="match status" value="1"/>
</dbReference>
<dbReference type="Pfam" id="PF02895">
    <property type="entry name" value="H-kinase_dim"/>
    <property type="match status" value="1"/>
</dbReference>
<evidence type="ECO:0000256" key="9">
    <source>
        <dbReference type="ARBA" id="ARBA00022840"/>
    </source>
</evidence>
<dbReference type="PROSITE" id="PS50109">
    <property type="entry name" value="HIS_KIN"/>
    <property type="match status" value="1"/>
</dbReference>
<evidence type="ECO:0000256" key="4">
    <source>
        <dbReference type="ARBA" id="ARBA00022500"/>
    </source>
</evidence>
<evidence type="ECO:0000313" key="18">
    <source>
        <dbReference type="Proteomes" id="UP001365405"/>
    </source>
</evidence>
<dbReference type="InterPro" id="IPR004105">
    <property type="entry name" value="CheA-like_dim"/>
</dbReference>
<dbReference type="Pfam" id="PF01584">
    <property type="entry name" value="CheW"/>
    <property type="match status" value="1"/>
</dbReference>
<dbReference type="GO" id="GO:0004673">
    <property type="term" value="F:protein histidine kinase activity"/>
    <property type="evidence" value="ECO:0007669"/>
    <property type="project" value="UniProtKB-EC"/>
</dbReference>
<evidence type="ECO:0000256" key="11">
    <source>
        <dbReference type="ARBA" id="ARBA00035100"/>
    </source>
</evidence>
<dbReference type="InterPro" id="IPR036890">
    <property type="entry name" value="HATPase_C_sf"/>
</dbReference>
<dbReference type="PRINTS" id="PR00344">
    <property type="entry name" value="BCTRLSENSOR"/>
</dbReference>
<evidence type="ECO:0000256" key="6">
    <source>
        <dbReference type="ARBA" id="ARBA00022679"/>
    </source>
</evidence>
<keyword evidence="5 12" id="KW-0597">Phosphoprotein</keyword>
<comment type="caution">
    <text evidence="17">The sequence shown here is derived from an EMBL/GenBank/DDBJ whole genome shotgun (WGS) entry which is preliminary data.</text>
</comment>
<dbReference type="SMART" id="SM00073">
    <property type="entry name" value="HPT"/>
    <property type="match status" value="1"/>
</dbReference>
<dbReference type="Gene3D" id="1.20.120.160">
    <property type="entry name" value="HPT domain"/>
    <property type="match status" value="1"/>
</dbReference>
<dbReference type="Gene3D" id="1.10.287.560">
    <property type="entry name" value="Histidine kinase CheA-like, homodimeric domain"/>
    <property type="match status" value="1"/>
</dbReference>
<dbReference type="InterPro" id="IPR003594">
    <property type="entry name" value="HATPase_dom"/>
</dbReference>
<dbReference type="InterPro" id="IPR036061">
    <property type="entry name" value="CheW-like_dom_sf"/>
</dbReference>
<feature type="modified residue" description="Phosphohistidine" evidence="12">
    <location>
        <position position="54"/>
    </location>
</feature>
<gene>
    <name evidence="17" type="ORF">AACH10_10315</name>
</gene>
<evidence type="ECO:0000259" key="14">
    <source>
        <dbReference type="PROSITE" id="PS50109"/>
    </source>
</evidence>
<accession>A0ABU9CFI2</accession>
<dbReference type="SMART" id="SM01231">
    <property type="entry name" value="H-kinase_dim"/>
    <property type="match status" value="1"/>
</dbReference>
<evidence type="ECO:0000256" key="7">
    <source>
        <dbReference type="ARBA" id="ARBA00022741"/>
    </source>
</evidence>
<feature type="domain" description="CheW-like" evidence="15">
    <location>
        <begin position="598"/>
        <end position="736"/>
    </location>
</feature>
<dbReference type="InterPro" id="IPR005467">
    <property type="entry name" value="His_kinase_dom"/>
</dbReference>
<evidence type="ECO:0000256" key="1">
    <source>
        <dbReference type="ARBA" id="ARBA00000085"/>
    </source>
</evidence>
<dbReference type="CDD" id="cd16916">
    <property type="entry name" value="HATPase_CheA-like"/>
    <property type="match status" value="1"/>
</dbReference>
<evidence type="ECO:0000313" key="17">
    <source>
        <dbReference type="EMBL" id="MEK8050633.1"/>
    </source>
</evidence>
<feature type="domain" description="Histidine kinase" evidence="14">
    <location>
        <begin position="395"/>
        <end position="596"/>
    </location>
</feature>
<evidence type="ECO:0000259" key="15">
    <source>
        <dbReference type="PROSITE" id="PS50851"/>
    </source>
</evidence>
<dbReference type="Pfam" id="PF01627">
    <property type="entry name" value="Hpt"/>
    <property type="match status" value="1"/>
</dbReference>
<dbReference type="SUPFAM" id="SSF47226">
    <property type="entry name" value="Histidine-containing phosphotransfer domain, HPT domain"/>
    <property type="match status" value="1"/>
</dbReference>
<dbReference type="InterPro" id="IPR004358">
    <property type="entry name" value="Sig_transdc_His_kin-like_C"/>
</dbReference>
<dbReference type="PROSITE" id="PS50894">
    <property type="entry name" value="HPT"/>
    <property type="match status" value="1"/>
</dbReference>
<evidence type="ECO:0000256" key="10">
    <source>
        <dbReference type="ARBA" id="ARBA00023012"/>
    </source>
</evidence>
<dbReference type="InterPro" id="IPR036641">
    <property type="entry name" value="HPT_dom_sf"/>
</dbReference>
<evidence type="ECO:0000256" key="12">
    <source>
        <dbReference type="PROSITE-ProRule" id="PRU00110"/>
    </source>
</evidence>
<keyword evidence="6 17" id="KW-0808">Transferase</keyword>
<feature type="domain" description="HPt" evidence="16">
    <location>
        <begin position="7"/>
        <end position="111"/>
    </location>
</feature>
<keyword evidence="9" id="KW-0067">ATP-binding</keyword>